<dbReference type="OrthoDB" id="6437232at2759"/>
<gene>
    <name evidence="6" type="ORF">AVEN_138657_1</name>
    <name evidence="5" type="ORF">AVEN_205447_1</name>
    <name evidence="4" type="ORF">AVEN_222465_1</name>
    <name evidence="3" type="ORF">AVEN_68413_1</name>
</gene>
<keyword evidence="1" id="KW-0472">Membrane</keyword>
<name>A0A4Y2B332_ARAVE</name>
<feature type="transmembrane region" description="Helical" evidence="1">
    <location>
        <begin position="35"/>
        <end position="56"/>
    </location>
</feature>
<dbReference type="EMBL" id="BGPR01038866">
    <property type="protein sequence ID" value="GBO14749.1"/>
    <property type="molecule type" value="Genomic_DNA"/>
</dbReference>
<keyword evidence="1" id="KW-1133">Transmembrane helix</keyword>
<comment type="caution">
    <text evidence="3">The sequence shown here is derived from an EMBL/GenBank/DDBJ whole genome shotgun (WGS) entry which is preliminary data.</text>
</comment>
<dbReference type="Proteomes" id="UP000499080">
    <property type="component" value="Unassembled WGS sequence"/>
</dbReference>
<proteinExistence type="predicted"/>
<sequence length="101" mass="10967">MISTFLYFTLLPILLSFSSMFPELAEPRMMGMMGGGGSSSAGVMQLLAAGLIAKLLQDMKNAKMGQQMHTTKIIPLPVYLGNQGMMGNDWMMQHGMMGGMD</sequence>
<evidence type="ECO:0000313" key="6">
    <source>
        <dbReference type="EMBL" id="GBO14749.1"/>
    </source>
</evidence>
<dbReference type="AlphaFoldDB" id="A0A4Y2B332"/>
<keyword evidence="2" id="KW-0732">Signal</keyword>
<evidence type="ECO:0000256" key="2">
    <source>
        <dbReference type="SAM" id="SignalP"/>
    </source>
</evidence>
<evidence type="ECO:0000313" key="4">
    <source>
        <dbReference type="EMBL" id="GBL86938.1"/>
    </source>
</evidence>
<organism evidence="3 7">
    <name type="scientific">Araneus ventricosus</name>
    <name type="common">Orbweaver spider</name>
    <name type="synonym">Epeira ventricosa</name>
    <dbReference type="NCBI Taxonomy" id="182803"/>
    <lineage>
        <taxon>Eukaryota</taxon>
        <taxon>Metazoa</taxon>
        <taxon>Ecdysozoa</taxon>
        <taxon>Arthropoda</taxon>
        <taxon>Chelicerata</taxon>
        <taxon>Arachnida</taxon>
        <taxon>Araneae</taxon>
        <taxon>Araneomorphae</taxon>
        <taxon>Entelegynae</taxon>
        <taxon>Araneoidea</taxon>
        <taxon>Araneidae</taxon>
        <taxon>Araneus</taxon>
    </lineage>
</organism>
<feature type="chain" id="PRO_5036129070" evidence="2">
    <location>
        <begin position="21"/>
        <end position="101"/>
    </location>
</feature>
<accession>A0A4Y2B332</accession>
<dbReference type="EMBL" id="BGPR01082399">
    <property type="protein sequence ID" value="GBL86938.1"/>
    <property type="molecule type" value="Genomic_DNA"/>
</dbReference>
<evidence type="ECO:0000256" key="1">
    <source>
        <dbReference type="SAM" id="Phobius"/>
    </source>
</evidence>
<reference evidence="3 7" key="1">
    <citation type="journal article" date="2019" name="Sci. Rep.">
        <title>Orb-weaving spider Araneus ventricosus genome elucidates the spidroin gene catalogue.</title>
        <authorList>
            <person name="Kono N."/>
            <person name="Nakamura H."/>
            <person name="Ohtoshi R."/>
            <person name="Moran D.A.P."/>
            <person name="Shinohara A."/>
            <person name="Yoshida Y."/>
            <person name="Fujiwara M."/>
            <person name="Mori M."/>
            <person name="Tomita M."/>
            <person name="Arakawa K."/>
        </authorList>
    </citation>
    <scope>NUCLEOTIDE SEQUENCE [LARGE SCALE GENOMIC DNA]</scope>
</reference>
<protein>
    <submittedName>
        <fullName evidence="3">Uncharacterized protein</fullName>
    </submittedName>
</protein>
<evidence type="ECO:0000313" key="7">
    <source>
        <dbReference type="Proteomes" id="UP000499080"/>
    </source>
</evidence>
<keyword evidence="1" id="KW-0812">Transmembrane</keyword>
<evidence type="ECO:0000313" key="3">
    <source>
        <dbReference type="EMBL" id="GBL86453.1"/>
    </source>
</evidence>
<evidence type="ECO:0000313" key="5">
    <source>
        <dbReference type="EMBL" id="GBO14734.1"/>
    </source>
</evidence>
<dbReference type="EMBL" id="BGPR01082269">
    <property type="protein sequence ID" value="GBL86453.1"/>
    <property type="molecule type" value="Genomic_DNA"/>
</dbReference>
<feature type="signal peptide" evidence="2">
    <location>
        <begin position="1"/>
        <end position="20"/>
    </location>
</feature>
<keyword evidence="7" id="KW-1185">Reference proteome</keyword>
<dbReference type="EMBL" id="BGPR01038850">
    <property type="protein sequence ID" value="GBO14734.1"/>
    <property type="molecule type" value="Genomic_DNA"/>
</dbReference>